<evidence type="ECO:0000256" key="2">
    <source>
        <dbReference type="ARBA" id="ARBA00022649"/>
    </source>
</evidence>
<reference evidence="3 4" key="1">
    <citation type="submission" date="2024-01" db="EMBL/GenBank/DDBJ databases">
        <title>The diversity of rhizobia nodulating Mimosa spp. in eleven states of Brazil covering several biomes is determined by host plant, location, and edaphic factors.</title>
        <authorList>
            <person name="Rouws L."/>
            <person name="Barauna A."/>
            <person name="Beukes C."/>
            <person name="De Faria S.M."/>
            <person name="Gross E."/>
            <person name="Dos Reis Junior F.B."/>
            <person name="Simon M."/>
            <person name="Maluk M."/>
            <person name="Odee D.W."/>
            <person name="Kenicer G."/>
            <person name="Young J.P.W."/>
            <person name="Reis V.M."/>
            <person name="Zilli J."/>
            <person name="James E.K."/>
        </authorList>
    </citation>
    <scope>NUCLEOTIDE SEQUENCE [LARGE SCALE GENOMIC DNA]</scope>
    <source>
        <strain evidence="3 4">JPY77</strain>
    </source>
</reference>
<dbReference type="PANTHER" id="PTHR36582">
    <property type="entry name" value="ANTITOXIN PARD"/>
    <property type="match status" value="1"/>
</dbReference>
<name>A0ABU9QE66_9BURK</name>
<keyword evidence="4" id="KW-1185">Reference proteome</keyword>
<comment type="caution">
    <text evidence="3">The sequence shown here is derived from an EMBL/GenBank/DDBJ whole genome shotgun (WGS) entry which is preliminary data.</text>
</comment>
<organism evidence="3 4">
    <name type="scientific">Paraburkholderia sabiae</name>
    <dbReference type="NCBI Taxonomy" id="273251"/>
    <lineage>
        <taxon>Bacteria</taxon>
        <taxon>Pseudomonadati</taxon>
        <taxon>Pseudomonadota</taxon>
        <taxon>Betaproteobacteria</taxon>
        <taxon>Burkholderiales</taxon>
        <taxon>Burkholderiaceae</taxon>
        <taxon>Paraburkholderia</taxon>
    </lineage>
</organism>
<keyword evidence="2" id="KW-1277">Toxin-antitoxin system</keyword>
<dbReference type="RefSeq" id="WP_201650669.1">
    <property type="nucleotide sequence ID" value="NZ_CAJHCS010000009.1"/>
</dbReference>
<proteinExistence type="inferred from homology"/>
<evidence type="ECO:0000313" key="3">
    <source>
        <dbReference type="EMBL" id="MEM5287743.1"/>
    </source>
</evidence>
<evidence type="ECO:0000256" key="1">
    <source>
        <dbReference type="ARBA" id="ARBA00008580"/>
    </source>
</evidence>
<dbReference type="PANTHER" id="PTHR36582:SF2">
    <property type="entry name" value="ANTITOXIN PARD"/>
    <property type="match status" value="1"/>
</dbReference>
<dbReference type="Gene3D" id="6.10.10.120">
    <property type="entry name" value="Antitoxin ParD1-like"/>
    <property type="match status" value="1"/>
</dbReference>
<dbReference type="NCBIfam" id="TIGR02606">
    <property type="entry name" value="antidote_CC2985"/>
    <property type="match status" value="1"/>
</dbReference>
<accession>A0ABU9QE66</accession>
<sequence>MASTRLTITLTPELLEFVRERSAGGDYNNDSEVIRDGLRLLKARDQAVEEWLRKEVVPAHLRLKADPSRALSADDVAKQLAERRKARKKPAA</sequence>
<dbReference type="CDD" id="cd22231">
    <property type="entry name" value="RHH_NikR_HicB-like"/>
    <property type="match status" value="1"/>
</dbReference>
<dbReference type="Pfam" id="PF03693">
    <property type="entry name" value="ParD_antitoxin"/>
    <property type="match status" value="1"/>
</dbReference>
<protein>
    <submittedName>
        <fullName evidence="3">Type II toxin-antitoxin system ParD family antitoxin</fullName>
    </submittedName>
</protein>
<dbReference type="Proteomes" id="UP001494588">
    <property type="component" value="Unassembled WGS sequence"/>
</dbReference>
<dbReference type="SUPFAM" id="SSF47598">
    <property type="entry name" value="Ribbon-helix-helix"/>
    <property type="match status" value="1"/>
</dbReference>
<dbReference type="InterPro" id="IPR010985">
    <property type="entry name" value="Ribbon_hlx_hlx"/>
</dbReference>
<gene>
    <name evidence="3" type="ORF">V4C55_18600</name>
</gene>
<dbReference type="EMBL" id="JAZHGC010000014">
    <property type="protein sequence ID" value="MEM5287743.1"/>
    <property type="molecule type" value="Genomic_DNA"/>
</dbReference>
<evidence type="ECO:0000313" key="4">
    <source>
        <dbReference type="Proteomes" id="UP001494588"/>
    </source>
</evidence>
<dbReference type="InterPro" id="IPR038296">
    <property type="entry name" value="ParD_sf"/>
</dbReference>
<dbReference type="InterPro" id="IPR022789">
    <property type="entry name" value="ParD"/>
</dbReference>
<comment type="similarity">
    <text evidence="1">Belongs to the ParD antitoxin family.</text>
</comment>